<proteinExistence type="predicted"/>
<reference evidence="2" key="1">
    <citation type="submission" date="2018-03" db="EMBL/GenBank/DDBJ databases">
        <authorList>
            <person name="Guldener U."/>
        </authorList>
    </citation>
    <scope>NUCLEOTIDE SEQUENCE</scope>
</reference>
<name>A0AAE8SKB4_9HYPO</name>
<dbReference type="AlphaFoldDB" id="A0AAE8SKB4"/>
<protein>
    <recommendedName>
        <fullName evidence="1">Heterokaryon incompatibility domain-containing protein</fullName>
    </recommendedName>
</protein>
<organism evidence="2 3">
    <name type="scientific">Fusarium torulosum</name>
    <dbReference type="NCBI Taxonomy" id="33205"/>
    <lineage>
        <taxon>Eukaryota</taxon>
        <taxon>Fungi</taxon>
        <taxon>Dikarya</taxon>
        <taxon>Ascomycota</taxon>
        <taxon>Pezizomycotina</taxon>
        <taxon>Sordariomycetes</taxon>
        <taxon>Hypocreomycetidae</taxon>
        <taxon>Hypocreales</taxon>
        <taxon>Nectriaceae</taxon>
        <taxon>Fusarium</taxon>
    </lineage>
</organism>
<dbReference type="EMBL" id="ONZP01000318">
    <property type="protein sequence ID" value="SPJ80714.1"/>
    <property type="molecule type" value="Genomic_DNA"/>
</dbReference>
<dbReference type="Proteomes" id="UP001187734">
    <property type="component" value="Unassembled WGS sequence"/>
</dbReference>
<gene>
    <name evidence="2" type="ORF">FTOL_08830</name>
</gene>
<evidence type="ECO:0000313" key="3">
    <source>
        <dbReference type="Proteomes" id="UP001187734"/>
    </source>
</evidence>
<accession>A0AAE8SKB4</accession>
<sequence length="148" mass="17489">MRLINVDSLKLETLFGGHLPPYAVLSHRWGDDGEEVSFDDMRRGLTEKTGMQKLIRCCQIAKQEKIQYVWIDTCCINKESMKELDEAIDTMFKWYRNASVYLTYMGDVPHNDDVWDPASRFFSTAWFRRGWTLQELLTTGKLRFYDQD</sequence>
<dbReference type="PANTHER" id="PTHR10622:SF10">
    <property type="entry name" value="HET DOMAIN-CONTAINING PROTEIN"/>
    <property type="match status" value="1"/>
</dbReference>
<feature type="domain" description="Heterokaryon incompatibility" evidence="1">
    <location>
        <begin position="22"/>
        <end position="107"/>
    </location>
</feature>
<dbReference type="Pfam" id="PF06985">
    <property type="entry name" value="HET"/>
    <property type="match status" value="1"/>
</dbReference>
<dbReference type="PANTHER" id="PTHR10622">
    <property type="entry name" value="HET DOMAIN-CONTAINING PROTEIN"/>
    <property type="match status" value="1"/>
</dbReference>
<evidence type="ECO:0000259" key="1">
    <source>
        <dbReference type="Pfam" id="PF06985"/>
    </source>
</evidence>
<evidence type="ECO:0000313" key="2">
    <source>
        <dbReference type="EMBL" id="SPJ80714.1"/>
    </source>
</evidence>
<keyword evidence="3" id="KW-1185">Reference proteome</keyword>
<comment type="caution">
    <text evidence="2">The sequence shown here is derived from an EMBL/GenBank/DDBJ whole genome shotgun (WGS) entry which is preliminary data.</text>
</comment>
<dbReference type="InterPro" id="IPR010730">
    <property type="entry name" value="HET"/>
</dbReference>